<evidence type="ECO:0000313" key="5">
    <source>
        <dbReference type="Proteomes" id="UP000563601"/>
    </source>
</evidence>
<dbReference type="OrthoDB" id="30037at2"/>
<dbReference type="PANTHER" id="PTHR35882:SF2">
    <property type="entry name" value="PELA"/>
    <property type="match status" value="1"/>
</dbReference>
<dbReference type="Gene3D" id="3.20.20.70">
    <property type="entry name" value="Aldolase class I"/>
    <property type="match status" value="2"/>
</dbReference>
<protein>
    <submittedName>
        <fullName evidence="2">Cysteinyl-tRNA synthetase</fullName>
        <ecNumber evidence="2">6.1.1.16</ecNumber>
    </submittedName>
</protein>
<dbReference type="SUPFAM" id="SSF51445">
    <property type="entry name" value="(Trans)glycosidases"/>
    <property type="match status" value="1"/>
</dbReference>
<dbReference type="EMBL" id="JACHHR010000001">
    <property type="protein sequence ID" value="MBB5210288.1"/>
    <property type="molecule type" value="Genomic_DNA"/>
</dbReference>
<dbReference type="Proteomes" id="UP000464675">
    <property type="component" value="Chromosome"/>
</dbReference>
<feature type="signal peptide" evidence="1">
    <location>
        <begin position="1"/>
        <end position="21"/>
    </location>
</feature>
<dbReference type="Proteomes" id="UP000563601">
    <property type="component" value="Unassembled WGS sequence"/>
</dbReference>
<dbReference type="InterPro" id="IPR013785">
    <property type="entry name" value="Aldolase_TIM"/>
</dbReference>
<reference evidence="3 4" key="1">
    <citation type="submission" date="2020-01" db="EMBL/GenBank/DDBJ databases">
        <title>The possibility of degradation of plastic by Microbulbifer hydrolyticus IRE-31.</title>
        <authorList>
            <person name="Liu L."/>
        </authorList>
    </citation>
    <scope>NUCLEOTIDE SEQUENCE [LARGE SCALE GENOMIC DNA]</scope>
    <source>
        <strain evidence="3 4">IRE-31</strain>
    </source>
</reference>
<keyword evidence="1" id="KW-0732">Signal</keyword>
<keyword evidence="4" id="KW-1185">Reference proteome</keyword>
<dbReference type="InterPro" id="IPR017853">
    <property type="entry name" value="GH"/>
</dbReference>
<evidence type="ECO:0000256" key="1">
    <source>
        <dbReference type="SAM" id="SignalP"/>
    </source>
</evidence>
<dbReference type="PRINTS" id="PR01545">
    <property type="entry name" value="THEMAYE10DUF"/>
</dbReference>
<evidence type="ECO:0000313" key="2">
    <source>
        <dbReference type="EMBL" id="MBB5210288.1"/>
    </source>
</evidence>
<dbReference type="AlphaFoldDB" id="A0A6P1T8T3"/>
<dbReference type="PANTHER" id="PTHR35882">
    <property type="entry name" value="PELA"/>
    <property type="match status" value="1"/>
</dbReference>
<feature type="chain" id="PRO_5044645522" evidence="1">
    <location>
        <begin position="22"/>
        <end position="334"/>
    </location>
</feature>
<dbReference type="EMBL" id="CP047491">
    <property type="protein sequence ID" value="QHQ39214.1"/>
    <property type="molecule type" value="Genomic_DNA"/>
</dbReference>
<sequence length="334" mass="37915">MKWTSSAKFLLPALLTASLSACNFEDVPNMFPEQGYTDHPQEMRDFVAGIRGYARGLKPGFFVIGHGALPLLSSNELTSGDPDDAYIRSLDGVAQDSLFYGYDGIDLPTSNSRRNSLRSYLDMARDTGNTTILVTDFAVTEQKIDNAYELNNDAGYLGFVADHTELDNIPIYPTDPYKANRRDILELAEASNFLVLTDTRLKSTRQELVDALAETDYDLIVLDFFFNGEEFTSEQVRQLQRKRNGATRLIVATVNIGNAENNRYYWKNHWASNPPNWLKEQVPDSDEQYYVNYWNPAWQDIIYGEASSYIYRIANAGFDGAYLQGLDAYEHFQN</sequence>
<organism evidence="2 5">
    <name type="scientific">Microbulbifer hydrolyticus</name>
    <dbReference type="NCBI Taxonomy" id="48074"/>
    <lineage>
        <taxon>Bacteria</taxon>
        <taxon>Pseudomonadati</taxon>
        <taxon>Pseudomonadota</taxon>
        <taxon>Gammaproteobacteria</taxon>
        <taxon>Cellvibrionales</taxon>
        <taxon>Microbulbiferaceae</taxon>
        <taxon>Microbulbifer</taxon>
    </lineage>
</organism>
<gene>
    <name evidence="3" type="ORF">GTQ55_09600</name>
    <name evidence="2" type="ORF">HNQ53_000476</name>
</gene>
<proteinExistence type="predicted"/>
<dbReference type="GO" id="GO:0004817">
    <property type="term" value="F:cysteine-tRNA ligase activity"/>
    <property type="evidence" value="ECO:0007669"/>
    <property type="project" value="UniProtKB-EC"/>
</dbReference>
<keyword evidence="2" id="KW-0436">Ligase</keyword>
<dbReference type="RefSeq" id="WP_161858536.1">
    <property type="nucleotide sequence ID" value="NZ_CP047491.1"/>
</dbReference>
<evidence type="ECO:0000313" key="4">
    <source>
        <dbReference type="Proteomes" id="UP000464675"/>
    </source>
</evidence>
<reference evidence="2 5" key="2">
    <citation type="submission" date="2020-08" db="EMBL/GenBank/DDBJ databases">
        <title>Genomic Encyclopedia of Type Strains, Phase IV (KMG-IV): sequencing the most valuable type-strain genomes for metagenomic binning, comparative biology and taxonomic classification.</title>
        <authorList>
            <person name="Goeker M."/>
        </authorList>
    </citation>
    <scope>NUCLEOTIDE SEQUENCE [LARGE SCALE GENOMIC DNA]</scope>
    <source>
        <strain evidence="2 5">DSM 11525</strain>
    </source>
</reference>
<accession>A0A6P1T8T3</accession>
<dbReference type="EC" id="6.1.1.16" evidence="2"/>
<dbReference type="InterPro" id="IPR016062">
    <property type="entry name" value="TM1410-rel"/>
</dbReference>
<evidence type="ECO:0000313" key="3">
    <source>
        <dbReference type="EMBL" id="QHQ39214.1"/>
    </source>
</evidence>
<name>A0A6P1T8T3_9GAMM</name>
<dbReference type="PROSITE" id="PS51257">
    <property type="entry name" value="PROKAR_LIPOPROTEIN"/>
    <property type="match status" value="1"/>
</dbReference>